<proteinExistence type="predicted"/>
<dbReference type="Proteomes" id="UP000180088">
    <property type="component" value="Unassembled WGS sequence"/>
</dbReference>
<dbReference type="EMBL" id="MKCS01000004">
    <property type="protein sequence ID" value="OHX10495.1"/>
    <property type="molecule type" value="Genomic_DNA"/>
</dbReference>
<evidence type="ECO:0000313" key="2">
    <source>
        <dbReference type="Proteomes" id="UP000180088"/>
    </source>
</evidence>
<sequence length="206" mass="21888">MSDEITKSAFAELLGVSRGYISQLCTANRLVLSGDGKKVQVQTSLELLASTGSAEKMGLSARHALERWKKGGAGLTVQEAAQALQPGPDSTPPAPTVPGGFEGVDLRNPIAAYNAARAANEFKRGEQIDIDLAKSRRELISQEVSVKLIADLAATTRASFERIPDRIATKLAAESDPHVVYALLEEAIDECCVMLSKQAAKLAGKL</sequence>
<dbReference type="STRING" id="1903179.BI347_22220"/>
<dbReference type="AlphaFoldDB" id="A0A1S1WTR5"/>
<reference evidence="1 2" key="1">
    <citation type="submission" date="2016-09" db="EMBL/GenBank/DDBJ databases">
        <title>Chromobacterium muskegensis sp. nov., an insecticidal bacterium isolated from Sphagnum bogs.</title>
        <authorList>
            <person name="Sparks M.E."/>
            <person name="Blackburn M.B."/>
            <person name="Gundersen-Rindal D.E."/>
            <person name="Mitchell A."/>
            <person name="Farrar R."/>
            <person name="Kuhar D."/>
        </authorList>
    </citation>
    <scope>NUCLEOTIDE SEQUENCE [LARGE SCALE GENOMIC DNA]</scope>
    <source>
        <strain evidence="1 2">37-2</strain>
    </source>
</reference>
<comment type="caution">
    <text evidence="1">The sequence shown here is derived from an EMBL/GenBank/DDBJ whole genome shotgun (WGS) entry which is preliminary data.</text>
</comment>
<dbReference type="OrthoDB" id="6050435at2"/>
<accession>A0A1S1WTR5</accession>
<dbReference type="RefSeq" id="WP_071117145.1">
    <property type="nucleotide sequence ID" value="NZ_MKCS01000004.1"/>
</dbReference>
<evidence type="ECO:0000313" key="1">
    <source>
        <dbReference type="EMBL" id="OHX10495.1"/>
    </source>
</evidence>
<organism evidence="1 2">
    <name type="scientific">Chromobacterium sphagni</name>
    <dbReference type="NCBI Taxonomy" id="1903179"/>
    <lineage>
        <taxon>Bacteria</taxon>
        <taxon>Pseudomonadati</taxon>
        <taxon>Pseudomonadota</taxon>
        <taxon>Betaproteobacteria</taxon>
        <taxon>Neisseriales</taxon>
        <taxon>Chromobacteriaceae</taxon>
        <taxon>Chromobacterium</taxon>
    </lineage>
</organism>
<name>A0A1S1WTR5_9NEIS</name>
<gene>
    <name evidence="1" type="ORF">BI347_22220</name>
</gene>
<protein>
    <recommendedName>
        <fullName evidence="3">Terminase small subunit</fullName>
    </recommendedName>
</protein>
<evidence type="ECO:0008006" key="3">
    <source>
        <dbReference type="Google" id="ProtNLM"/>
    </source>
</evidence>